<dbReference type="RefSeq" id="WP_317569781.1">
    <property type="nucleotide sequence ID" value="NZ_JAWLKA010000014.1"/>
</dbReference>
<accession>A0ABU4CJ60</accession>
<keyword evidence="1 3" id="KW-0560">Oxidoreductase</keyword>
<keyword evidence="4" id="KW-1185">Reference proteome</keyword>
<dbReference type="Proteomes" id="UP001185737">
    <property type="component" value="Unassembled WGS sequence"/>
</dbReference>
<dbReference type="InterPro" id="IPR050564">
    <property type="entry name" value="F420-G6PD/mer"/>
</dbReference>
<reference evidence="3 4" key="1">
    <citation type="submission" date="2023-10" db="EMBL/GenBank/DDBJ databases">
        <title>Development of a sustainable strategy for remediation of hydrocarbon-contaminated territories based on the waste exchange concept.</title>
        <authorList>
            <person name="Krivoruchko A."/>
        </authorList>
    </citation>
    <scope>NUCLEOTIDE SEQUENCE [LARGE SCALE GENOMIC DNA]</scope>
    <source>
        <strain evidence="3 4">IEGM 60</strain>
    </source>
</reference>
<evidence type="ECO:0000313" key="3">
    <source>
        <dbReference type="EMBL" id="MDV6283603.1"/>
    </source>
</evidence>
<dbReference type="InterPro" id="IPR036661">
    <property type="entry name" value="Luciferase-like_sf"/>
</dbReference>
<dbReference type="SUPFAM" id="SSF51679">
    <property type="entry name" value="Bacterial luciferase-like"/>
    <property type="match status" value="1"/>
</dbReference>
<evidence type="ECO:0000313" key="4">
    <source>
        <dbReference type="Proteomes" id="UP001185737"/>
    </source>
</evidence>
<dbReference type="PANTHER" id="PTHR43244">
    <property type="match status" value="1"/>
</dbReference>
<sequence length="343" mass="37538">MKLGFHLGYWSSAPSDDERAAFSLAESLGYDSVWTAETYGSDCLTPLAWYGASTSTVKLGTNILQMSARTPAATAMAAMTLDHLSRGRFILGLGVSGPQVVEGWYGQPYPRPLARTIEYVELVRKFVRRDQPVSHNDGAFYQLPLQGGSGLGKPLRSMLHPLRPEIPIYLGAEGPKNIALAAEIADGWLPIFYSPRMDDFYRGALEEGFSKSGARRSLDDFDIAATVPIVIDDDIEKAADVVRPNIALYVGGMGAKEANFHNQVFVRMGYEAECARIQRLYLEGRKSEAIASVPLAMVEDVALVGSRDKIKEDLVRWEKTAVKTLLLQGLGYSSIEAVAELLA</sequence>
<protein>
    <submittedName>
        <fullName evidence="3">LLM class F420-dependent oxidoreductase</fullName>
        <ecNumber evidence="3">1.-.-.-</ecNumber>
    </submittedName>
</protein>
<gene>
    <name evidence="3" type="ORF">R3Q59_24210</name>
</gene>
<name>A0ABU4CJ60_RHOJO</name>
<organism evidence="3 4">
    <name type="scientific">Rhodococcus jostii</name>
    <dbReference type="NCBI Taxonomy" id="132919"/>
    <lineage>
        <taxon>Bacteria</taxon>
        <taxon>Bacillati</taxon>
        <taxon>Actinomycetota</taxon>
        <taxon>Actinomycetes</taxon>
        <taxon>Mycobacteriales</taxon>
        <taxon>Nocardiaceae</taxon>
        <taxon>Rhodococcus</taxon>
    </lineage>
</organism>
<feature type="domain" description="Luciferase-like" evidence="2">
    <location>
        <begin position="16"/>
        <end position="322"/>
    </location>
</feature>
<dbReference type="InterPro" id="IPR011251">
    <property type="entry name" value="Luciferase-like_dom"/>
</dbReference>
<proteinExistence type="predicted"/>
<dbReference type="NCBIfam" id="TIGR03559">
    <property type="entry name" value="F420_Rv3520c"/>
    <property type="match status" value="1"/>
</dbReference>
<dbReference type="Pfam" id="PF00296">
    <property type="entry name" value="Bac_luciferase"/>
    <property type="match status" value="1"/>
</dbReference>
<dbReference type="GO" id="GO:0016491">
    <property type="term" value="F:oxidoreductase activity"/>
    <property type="evidence" value="ECO:0007669"/>
    <property type="project" value="UniProtKB-KW"/>
</dbReference>
<dbReference type="Gene3D" id="3.20.20.30">
    <property type="entry name" value="Luciferase-like domain"/>
    <property type="match status" value="1"/>
</dbReference>
<evidence type="ECO:0000259" key="2">
    <source>
        <dbReference type="Pfam" id="PF00296"/>
    </source>
</evidence>
<dbReference type="CDD" id="cd01097">
    <property type="entry name" value="Tetrahydromethanopterin_reductase"/>
    <property type="match status" value="1"/>
</dbReference>
<comment type="caution">
    <text evidence="3">The sequence shown here is derived from an EMBL/GenBank/DDBJ whole genome shotgun (WGS) entry which is preliminary data.</text>
</comment>
<dbReference type="EC" id="1.-.-.-" evidence="3"/>
<evidence type="ECO:0000256" key="1">
    <source>
        <dbReference type="ARBA" id="ARBA00023002"/>
    </source>
</evidence>
<dbReference type="InterPro" id="IPR019951">
    <property type="entry name" value="F420_OxRdatse_Rv3520c_pred"/>
</dbReference>
<dbReference type="EMBL" id="JAWLKA010000014">
    <property type="protein sequence ID" value="MDV6283603.1"/>
    <property type="molecule type" value="Genomic_DNA"/>
</dbReference>
<dbReference type="PANTHER" id="PTHR43244:SF1">
    <property type="entry name" value="5,10-METHYLENETETRAHYDROMETHANOPTERIN REDUCTASE"/>
    <property type="match status" value="1"/>
</dbReference>